<keyword evidence="3" id="KW-0964">Secreted</keyword>
<dbReference type="Gene3D" id="3.40.50.1820">
    <property type="entry name" value="alpha/beta hydrolase"/>
    <property type="match status" value="1"/>
</dbReference>
<evidence type="ECO:0000256" key="4">
    <source>
        <dbReference type="RuleBase" id="RU004262"/>
    </source>
</evidence>
<gene>
    <name evidence="6" type="ORF">TDIB3V08_LOCUS5124</name>
</gene>
<dbReference type="Pfam" id="PF00151">
    <property type="entry name" value="Lipase"/>
    <property type="match status" value="1"/>
</dbReference>
<dbReference type="PANTHER" id="PTHR11610">
    <property type="entry name" value="LIPASE"/>
    <property type="match status" value="1"/>
</dbReference>
<sequence>MDSCNIPEIRNRIGLVVKAYDFLNTPKKPEGFSVISSLEPAQDRAKSSAKFMPSSSDEPLQKMAIASGEFTHMIPTTGNMMQMVDDTGRIQTVDLLEQPAPVVFNSANVKFLLYTSRFNITLLRWTIFTPTTPLPWHCGALHSLDGPQVHLLDVRNGCQSSHRLMVGVLVSPAVQSSCQSSPRWMVGVLVSPAVRSSCQSSPRWMVGVLVSPAVQSSCQSSRRLMVGGLVSPAVRSSCQSSRRWMVGSLVSPAVQSSCQSSRRLMVGGLVSPAVGSGGQNSIRLNPTNPIPIKTDKEYLPEMFNPSYETIFVIHGWKGSTQNVEDITKGYMRTRGNYNVIVVDWAIPSRDGYTTASYTSILVGGTVAKFIDYLASNGLRPSNVNIVGFSMGAHVAGTAGSRITSLDPAGPVFDLFPAGDKLTSDDADFVQVIHTNVGRFGYVGDLGHVDFYPNGGSVQNGCDQQTTLDSVLVYDIRPSVIAYLRQFATVYSNTVLVCLYTALSSSGSDMGNGILAGKVVSIVGILVCGNSASALRTFMDVKRGLVRINTRARVEFGLAASEAPRCRVRLKSGVFTLFGESFPGCSRCRAK</sequence>
<dbReference type="InterPro" id="IPR000734">
    <property type="entry name" value="TAG_lipase"/>
</dbReference>
<dbReference type="GO" id="GO:0016298">
    <property type="term" value="F:lipase activity"/>
    <property type="evidence" value="ECO:0007669"/>
    <property type="project" value="InterPro"/>
</dbReference>
<dbReference type="AlphaFoldDB" id="A0A7R8Z912"/>
<comment type="subcellular location">
    <subcellularLocation>
        <location evidence="1">Secreted</location>
    </subcellularLocation>
</comment>
<dbReference type="GO" id="GO:0005615">
    <property type="term" value="C:extracellular space"/>
    <property type="evidence" value="ECO:0007669"/>
    <property type="project" value="TreeGrafter"/>
</dbReference>
<organism evidence="6">
    <name type="scientific">Timema douglasi</name>
    <name type="common">Walking stick</name>
    <dbReference type="NCBI Taxonomy" id="61478"/>
    <lineage>
        <taxon>Eukaryota</taxon>
        <taxon>Metazoa</taxon>
        <taxon>Ecdysozoa</taxon>
        <taxon>Arthropoda</taxon>
        <taxon>Hexapoda</taxon>
        <taxon>Insecta</taxon>
        <taxon>Pterygota</taxon>
        <taxon>Neoptera</taxon>
        <taxon>Polyneoptera</taxon>
        <taxon>Phasmatodea</taxon>
        <taxon>Timematodea</taxon>
        <taxon>Timematoidea</taxon>
        <taxon>Timematidae</taxon>
        <taxon>Timema</taxon>
    </lineage>
</organism>
<dbReference type="InterPro" id="IPR029058">
    <property type="entry name" value="AB_hydrolase_fold"/>
</dbReference>
<comment type="similarity">
    <text evidence="2 4">Belongs to the AB hydrolase superfamily. Lipase family.</text>
</comment>
<evidence type="ECO:0000256" key="1">
    <source>
        <dbReference type="ARBA" id="ARBA00004613"/>
    </source>
</evidence>
<dbReference type="PANTHER" id="PTHR11610:SF173">
    <property type="entry name" value="LIPASE DOMAIN-CONTAINING PROTEIN-RELATED"/>
    <property type="match status" value="1"/>
</dbReference>
<dbReference type="InterPro" id="IPR013818">
    <property type="entry name" value="Lipase"/>
</dbReference>
<evidence type="ECO:0000313" key="6">
    <source>
        <dbReference type="EMBL" id="CAD7198849.1"/>
    </source>
</evidence>
<reference evidence="6" key="1">
    <citation type="submission" date="2020-11" db="EMBL/GenBank/DDBJ databases">
        <authorList>
            <person name="Tran Van P."/>
        </authorList>
    </citation>
    <scope>NUCLEOTIDE SEQUENCE</scope>
</reference>
<dbReference type="PRINTS" id="PR00821">
    <property type="entry name" value="TAGLIPASE"/>
</dbReference>
<name>A0A7R8Z912_TIMDO</name>
<protein>
    <recommendedName>
        <fullName evidence="5">Lipase domain-containing protein</fullName>
    </recommendedName>
</protein>
<dbReference type="EMBL" id="OA566408">
    <property type="protein sequence ID" value="CAD7198849.1"/>
    <property type="molecule type" value="Genomic_DNA"/>
</dbReference>
<accession>A0A7R8Z912</accession>
<evidence type="ECO:0000259" key="5">
    <source>
        <dbReference type="Pfam" id="PF00151"/>
    </source>
</evidence>
<dbReference type="SUPFAM" id="SSF53474">
    <property type="entry name" value="alpha/beta-Hydrolases"/>
    <property type="match status" value="1"/>
</dbReference>
<dbReference type="GO" id="GO:0016042">
    <property type="term" value="P:lipid catabolic process"/>
    <property type="evidence" value="ECO:0007669"/>
    <property type="project" value="TreeGrafter"/>
</dbReference>
<evidence type="ECO:0000256" key="3">
    <source>
        <dbReference type="ARBA" id="ARBA00022525"/>
    </source>
</evidence>
<dbReference type="GO" id="GO:0017171">
    <property type="term" value="F:serine hydrolase activity"/>
    <property type="evidence" value="ECO:0007669"/>
    <property type="project" value="TreeGrafter"/>
</dbReference>
<evidence type="ECO:0000256" key="2">
    <source>
        <dbReference type="ARBA" id="ARBA00010701"/>
    </source>
</evidence>
<proteinExistence type="inferred from homology"/>
<feature type="domain" description="Lipase" evidence="5">
    <location>
        <begin position="302"/>
        <end position="467"/>
    </location>
</feature>